<evidence type="ECO:0000259" key="2">
    <source>
        <dbReference type="Pfam" id="PF02481"/>
    </source>
</evidence>
<dbReference type="InterPro" id="IPR041614">
    <property type="entry name" value="DprA_WH"/>
</dbReference>
<organism evidence="4 5">
    <name type="scientific">Gilvimarinus xylanilyticus</name>
    <dbReference type="NCBI Taxonomy" id="2944139"/>
    <lineage>
        <taxon>Bacteria</taxon>
        <taxon>Pseudomonadati</taxon>
        <taxon>Pseudomonadota</taxon>
        <taxon>Gammaproteobacteria</taxon>
        <taxon>Cellvibrionales</taxon>
        <taxon>Cellvibrionaceae</taxon>
        <taxon>Gilvimarinus</taxon>
    </lineage>
</organism>
<dbReference type="NCBIfam" id="TIGR00732">
    <property type="entry name" value="dprA"/>
    <property type="match status" value="1"/>
</dbReference>
<dbReference type="Proteomes" id="UP001139319">
    <property type="component" value="Unassembled WGS sequence"/>
</dbReference>
<protein>
    <submittedName>
        <fullName evidence="4">DNA-processing protein DprA</fullName>
    </submittedName>
</protein>
<dbReference type="InterPro" id="IPR057666">
    <property type="entry name" value="DrpA_SLOG"/>
</dbReference>
<dbReference type="EMBL" id="JAMFTH010000005">
    <property type="protein sequence ID" value="MCP8900532.1"/>
    <property type="molecule type" value="Genomic_DNA"/>
</dbReference>
<evidence type="ECO:0000313" key="5">
    <source>
        <dbReference type="Proteomes" id="UP001139319"/>
    </source>
</evidence>
<evidence type="ECO:0000259" key="3">
    <source>
        <dbReference type="Pfam" id="PF17782"/>
    </source>
</evidence>
<keyword evidence="5" id="KW-1185">Reference proteome</keyword>
<dbReference type="InterPro" id="IPR003488">
    <property type="entry name" value="DprA"/>
</dbReference>
<feature type="domain" description="DprA winged helix" evidence="3">
    <location>
        <begin position="308"/>
        <end position="356"/>
    </location>
</feature>
<evidence type="ECO:0000256" key="1">
    <source>
        <dbReference type="ARBA" id="ARBA00006525"/>
    </source>
</evidence>
<evidence type="ECO:0000313" key="4">
    <source>
        <dbReference type="EMBL" id="MCP8900532.1"/>
    </source>
</evidence>
<sequence length="364" mass="38634">MDNLTSALTLARIDGLGAVKIKRLYLAFGSLPAVFKASADQLGTSLEARLVNQIDTLQDDERHPIHRLVALDKQWLADNPEVRILSLGDAAYPQLLADTPAPPPVLYVRGNADALELPQLAMVGSRSPTAGGDKTAFEFARYLAAGGFAITSGLALGVDASAHRGALHGGGVTIAVMGTGIDRVYPARNRGLADQILAQGGALVTEFAPGIASDAANFPRRNRVISGLSLGTMVVEAAIKSGSLITAKYALEHQREVFAVPGSIHNPLSRGCHQLIKNGAKLVESAEDIVSELEGGLAFKRGQVQSQQPRQPEHWLLTLMGYDPVSVDQLCDLSGKSASELTATLLDLELEGKIAQRGSYYTRL</sequence>
<dbReference type="SUPFAM" id="SSF102405">
    <property type="entry name" value="MCP/YpsA-like"/>
    <property type="match status" value="1"/>
</dbReference>
<dbReference type="Pfam" id="PF17782">
    <property type="entry name" value="WHD_DprA"/>
    <property type="match status" value="1"/>
</dbReference>
<accession>A0A9X2I6U4</accession>
<feature type="domain" description="Smf/DprA SLOG" evidence="2">
    <location>
        <begin position="84"/>
        <end position="293"/>
    </location>
</feature>
<gene>
    <name evidence="4" type="primary">dprA</name>
    <name evidence="4" type="ORF">M6D89_14590</name>
</gene>
<dbReference type="PANTHER" id="PTHR43022:SF1">
    <property type="entry name" value="PROTEIN SMF"/>
    <property type="match status" value="1"/>
</dbReference>
<dbReference type="GO" id="GO:0009294">
    <property type="term" value="P:DNA-mediated transformation"/>
    <property type="evidence" value="ECO:0007669"/>
    <property type="project" value="InterPro"/>
</dbReference>
<reference evidence="4" key="1">
    <citation type="submission" date="2022-05" db="EMBL/GenBank/DDBJ databases">
        <authorList>
            <person name="Sun H.-N."/>
        </authorList>
    </citation>
    <scope>NUCLEOTIDE SEQUENCE</scope>
    <source>
        <strain evidence="4">HB14</strain>
    </source>
</reference>
<dbReference type="Gene3D" id="3.40.50.450">
    <property type="match status" value="1"/>
</dbReference>
<comment type="similarity">
    <text evidence="1">Belongs to the DprA/Smf family.</text>
</comment>
<dbReference type="AlphaFoldDB" id="A0A9X2I6U4"/>
<dbReference type="Pfam" id="PF02481">
    <property type="entry name" value="DNA_processg_A"/>
    <property type="match status" value="1"/>
</dbReference>
<comment type="caution">
    <text evidence="4">The sequence shown here is derived from an EMBL/GenBank/DDBJ whole genome shotgun (WGS) entry which is preliminary data.</text>
</comment>
<dbReference type="RefSeq" id="WP_253968819.1">
    <property type="nucleotide sequence ID" value="NZ_JAMFTH010000005.1"/>
</dbReference>
<name>A0A9X2I6U4_9GAMM</name>
<dbReference type="PANTHER" id="PTHR43022">
    <property type="entry name" value="PROTEIN SMF"/>
    <property type="match status" value="1"/>
</dbReference>
<proteinExistence type="inferred from homology"/>
<reference evidence="4" key="2">
    <citation type="submission" date="2023-01" db="EMBL/GenBank/DDBJ databases">
        <title>Gilvimarinus xylanilyticus HB14 isolated from Caulerpa lentillifera aquaculture base in Hainan, China.</title>
        <authorList>
            <person name="Zhang Y.-J."/>
        </authorList>
    </citation>
    <scope>NUCLEOTIDE SEQUENCE</scope>
    <source>
        <strain evidence="4">HB14</strain>
    </source>
</reference>
<dbReference type="Gene3D" id="1.10.10.10">
    <property type="entry name" value="Winged helix-like DNA-binding domain superfamily/Winged helix DNA-binding domain"/>
    <property type="match status" value="1"/>
</dbReference>
<dbReference type="InterPro" id="IPR036388">
    <property type="entry name" value="WH-like_DNA-bd_sf"/>
</dbReference>